<accession>A0A1R4HAN3</accession>
<dbReference type="AlphaFoldDB" id="A0A1R4HAN3"/>
<dbReference type="EMBL" id="FUKI01000110">
    <property type="protein sequence ID" value="SJM92930.1"/>
    <property type="molecule type" value="Genomic_DNA"/>
</dbReference>
<name>A0A1R4HAN3_9GAMM</name>
<keyword evidence="2" id="KW-1185">Reference proteome</keyword>
<evidence type="ECO:0000313" key="1">
    <source>
        <dbReference type="EMBL" id="SJM92930.1"/>
    </source>
</evidence>
<organism evidence="1 2">
    <name type="scientific">Crenothrix polyspora</name>
    <dbReference type="NCBI Taxonomy" id="360316"/>
    <lineage>
        <taxon>Bacteria</taxon>
        <taxon>Pseudomonadati</taxon>
        <taxon>Pseudomonadota</taxon>
        <taxon>Gammaproteobacteria</taxon>
        <taxon>Methylococcales</taxon>
        <taxon>Crenotrichaceae</taxon>
        <taxon>Crenothrix</taxon>
    </lineage>
</organism>
<evidence type="ECO:0000313" key="2">
    <source>
        <dbReference type="Proteomes" id="UP000195667"/>
    </source>
</evidence>
<sequence length="25" mass="2647">MNIDGDSLYLAYGTGTIDNVSRISA</sequence>
<reference evidence="2" key="1">
    <citation type="submission" date="2017-02" db="EMBL/GenBank/DDBJ databases">
        <authorList>
            <person name="Daims H."/>
        </authorList>
    </citation>
    <scope>NUCLEOTIDE SEQUENCE [LARGE SCALE GENOMIC DNA]</scope>
</reference>
<dbReference type="Proteomes" id="UP000195667">
    <property type="component" value="Unassembled WGS sequence"/>
</dbReference>
<gene>
    <name evidence="1" type="ORF">CRENPOLYSF1_350029</name>
</gene>
<proteinExistence type="predicted"/>
<protein>
    <submittedName>
        <fullName evidence="1">Uncharacterized protein</fullName>
    </submittedName>
</protein>